<dbReference type="InterPro" id="IPR044974">
    <property type="entry name" value="Disease_R_plants"/>
</dbReference>
<gene>
    <name evidence="6" type="primary">LOC115733981</name>
</gene>
<feature type="region of interest" description="Disordered" evidence="3">
    <location>
        <begin position="844"/>
        <end position="888"/>
    </location>
</feature>
<dbReference type="InterPro" id="IPR002182">
    <property type="entry name" value="NB-ARC"/>
</dbReference>
<dbReference type="InterPro" id="IPR035897">
    <property type="entry name" value="Toll_tir_struct_dom_sf"/>
</dbReference>
<evidence type="ECO:0000256" key="1">
    <source>
        <dbReference type="ARBA" id="ARBA00022614"/>
    </source>
</evidence>
<dbReference type="InterPro" id="IPR027417">
    <property type="entry name" value="P-loop_NTPase"/>
</dbReference>
<keyword evidence="5" id="KW-1185">Reference proteome</keyword>
<dbReference type="SMART" id="SM00255">
    <property type="entry name" value="TIR"/>
    <property type="match status" value="1"/>
</dbReference>
<dbReference type="Pfam" id="PF01582">
    <property type="entry name" value="TIR"/>
    <property type="match status" value="1"/>
</dbReference>
<evidence type="ECO:0000256" key="3">
    <source>
        <dbReference type="SAM" id="MobiDB-lite"/>
    </source>
</evidence>
<feature type="domain" description="TIR" evidence="4">
    <location>
        <begin position="9"/>
        <end position="172"/>
    </location>
</feature>
<proteinExistence type="predicted"/>
<dbReference type="PRINTS" id="PR00364">
    <property type="entry name" value="DISEASERSIST"/>
</dbReference>
<dbReference type="RefSeq" id="XP_048131528.1">
    <property type="nucleotide sequence ID" value="XM_048275571.1"/>
</dbReference>
<dbReference type="SUPFAM" id="SSF52200">
    <property type="entry name" value="Toll/Interleukin receptor TIR domain"/>
    <property type="match status" value="1"/>
</dbReference>
<accession>A0ABM3H4L6</accession>
<keyword evidence="1" id="KW-0433">Leucine-rich repeat</keyword>
<protein>
    <submittedName>
        <fullName evidence="6">Disease resistance protein RPV1-like</fullName>
    </submittedName>
</protein>
<keyword evidence="2" id="KW-0677">Repeat</keyword>
<dbReference type="Gene3D" id="3.40.50.10140">
    <property type="entry name" value="Toll/interleukin-1 receptor homology (TIR) domain"/>
    <property type="match status" value="1"/>
</dbReference>
<evidence type="ECO:0000313" key="5">
    <source>
        <dbReference type="Proteomes" id="UP000827889"/>
    </source>
</evidence>
<organism evidence="5 6">
    <name type="scientific">Rhodamnia argentea</name>
    <dbReference type="NCBI Taxonomy" id="178133"/>
    <lineage>
        <taxon>Eukaryota</taxon>
        <taxon>Viridiplantae</taxon>
        <taxon>Streptophyta</taxon>
        <taxon>Embryophyta</taxon>
        <taxon>Tracheophyta</taxon>
        <taxon>Spermatophyta</taxon>
        <taxon>Magnoliopsida</taxon>
        <taxon>eudicotyledons</taxon>
        <taxon>Gunneridae</taxon>
        <taxon>Pentapetalae</taxon>
        <taxon>rosids</taxon>
        <taxon>malvids</taxon>
        <taxon>Myrtales</taxon>
        <taxon>Myrtaceae</taxon>
        <taxon>Myrtoideae</taxon>
        <taxon>Myrteae</taxon>
        <taxon>Australasian group</taxon>
        <taxon>Rhodamnia</taxon>
    </lineage>
</organism>
<dbReference type="Gene3D" id="1.10.8.430">
    <property type="entry name" value="Helical domain of apoptotic protease-activating factors"/>
    <property type="match status" value="1"/>
</dbReference>
<dbReference type="Pfam" id="PF23282">
    <property type="entry name" value="WHD_ROQ1"/>
    <property type="match status" value="1"/>
</dbReference>
<name>A0ABM3H4L6_9MYRT</name>
<dbReference type="InterPro" id="IPR032675">
    <property type="entry name" value="LRR_dom_sf"/>
</dbReference>
<dbReference type="PROSITE" id="PS50104">
    <property type="entry name" value="TIR"/>
    <property type="match status" value="1"/>
</dbReference>
<dbReference type="Gene3D" id="3.40.50.300">
    <property type="entry name" value="P-loop containing nucleotide triphosphate hydrolases"/>
    <property type="match status" value="1"/>
</dbReference>
<dbReference type="Pfam" id="PF00931">
    <property type="entry name" value="NB-ARC"/>
    <property type="match status" value="1"/>
</dbReference>
<dbReference type="InterPro" id="IPR000157">
    <property type="entry name" value="TIR_dom"/>
</dbReference>
<sequence length="888" mass="101398">MAPSSKSRGPYEVFLSFRGMDVRKNFVGHLYNELVRNGIHTFRDSEELWKGDKISMLMQAIKESRIAIIVFSENYAFSWWCLEEVANIMECKEQNDLIVLPVFYKADPKEVRGGRASYARGLAKHESKHPEKMERWKKALWDAGHLIGWTLNDGDDESNVLQKIVKNISTRLSQTPLDGGIGKTTLGKAINNDISGQFDGSSFLAGVRENSEDRKGLVTLQEQFLNDILLPHKKIVVPNVDRGVMLIQDRLRNKRVLIILDDVDHEKQLLALARKAEWFGNGSRILVTTRDGHLLTRWIDEHHVYEVKALDNGEARELLSKHAFPPHHKLKIREDLVDGVLDHAKGLPLALVVLGSFLCGRRQDEWESALDKLSRSPTKDINDVLKISYEGLERNEKEIFLHIARFFKGWDFDHVKKVLDSCDLNARIGLLILTERSLIRTKSGSIQVHDLIQLMGKDIVNQESDDPERRSRLWAYEDVLDVLSCDMGDCNVKVKAIVLNSLVPIEISTGRDAFTKLRGLELLILGNDFRNLKYMNFDFCKSLVRTPDISWTPNLEELHLNFCKNLVEVHVSIGDHGKLQVLDLRNCSELRIFPKVLEAKNLRELQLGKCTKLERFPDVPRKLEGLIELDLEETAIKGLPASIENLVSLEEINLDKCKNLVPRDLDISLMGGEMPEWVVPVEEGFVSFKASKDLYDKFLGLAFSFAVHEREDRMTPANFEIFSYVEGEGRYFRGDPSFHVDVPDYDYTWIQYFVPSDLWGVVDFGQIDGNYVQFSLSVSTTYVKKWGLRIICKPLEDDLKAALQNNQLMDPALLLEVVLKSIDSEVESKVSSIKIDLLKDMEDGRMSSEEHSRIESKRNQEFILPQGKRMKTLSTSNSTDGDEKAFVD</sequence>
<dbReference type="Gene3D" id="3.80.10.10">
    <property type="entry name" value="Ribonuclease Inhibitor"/>
    <property type="match status" value="1"/>
</dbReference>
<dbReference type="InterPro" id="IPR058192">
    <property type="entry name" value="WHD_ROQ1-like"/>
</dbReference>
<feature type="compositionally biased region" description="Basic and acidic residues" evidence="3">
    <location>
        <begin position="844"/>
        <end position="860"/>
    </location>
</feature>
<dbReference type="PANTHER" id="PTHR11017:SF292">
    <property type="entry name" value="AAA+ ATPASE DOMAIN-CONTAINING PROTEIN"/>
    <property type="match status" value="1"/>
</dbReference>
<dbReference type="SUPFAM" id="SSF52540">
    <property type="entry name" value="P-loop containing nucleoside triphosphate hydrolases"/>
    <property type="match status" value="1"/>
</dbReference>
<evidence type="ECO:0000313" key="6">
    <source>
        <dbReference type="RefSeq" id="XP_048131528.1"/>
    </source>
</evidence>
<dbReference type="SUPFAM" id="SSF52058">
    <property type="entry name" value="L domain-like"/>
    <property type="match status" value="1"/>
</dbReference>
<dbReference type="PANTHER" id="PTHR11017">
    <property type="entry name" value="LEUCINE-RICH REPEAT-CONTAINING PROTEIN"/>
    <property type="match status" value="1"/>
</dbReference>
<dbReference type="Proteomes" id="UP000827889">
    <property type="component" value="Chromosome 3"/>
</dbReference>
<evidence type="ECO:0000256" key="2">
    <source>
        <dbReference type="ARBA" id="ARBA00022737"/>
    </source>
</evidence>
<evidence type="ECO:0000259" key="4">
    <source>
        <dbReference type="PROSITE" id="PS50104"/>
    </source>
</evidence>
<dbReference type="InterPro" id="IPR042197">
    <property type="entry name" value="Apaf_helical"/>
</dbReference>
<reference evidence="6" key="1">
    <citation type="submission" date="2025-08" db="UniProtKB">
        <authorList>
            <consortium name="RefSeq"/>
        </authorList>
    </citation>
    <scope>IDENTIFICATION</scope>
    <source>
        <tissue evidence="6">Leaf</tissue>
    </source>
</reference>
<dbReference type="GeneID" id="115733981"/>